<dbReference type="GO" id="GO:0004590">
    <property type="term" value="F:orotidine-5'-phosphate decarboxylase activity"/>
    <property type="evidence" value="ECO:0007669"/>
    <property type="project" value="UniProtKB-UniRule"/>
</dbReference>
<comment type="similarity">
    <text evidence="2 7">Belongs to the OMP decarboxylase family. Type 2 subfamily.</text>
</comment>
<evidence type="ECO:0000256" key="4">
    <source>
        <dbReference type="ARBA" id="ARBA00022975"/>
    </source>
</evidence>
<dbReference type="InterPro" id="IPR011995">
    <property type="entry name" value="OMPdecase_type-2"/>
</dbReference>
<dbReference type="InterPro" id="IPR001754">
    <property type="entry name" value="OMPdeCOase_dom"/>
</dbReference>
<dbReference type="PANTHER" id="PTHR43375:SF1">
    <property type="entry name" value="OROTIDINE 5'-PHOSPHATE DECARBOXYLASE"/>
    <property type="match status" value="1"/>
</dbReference>
<dbReference type="OrthoDB" id="9808470at2"/>
<dbReference type="EC" id="4.1.1.23" evidence="7"/>
<comment type="pathway">
    <text evidence="1 7">Pyrimidine metabolism; UMP biosynthesis via de novo pathway; UMP from orotate: step 2/2.</text>
</comment>
<reference evidence="9 10" key="1">
    <citation type="submission" date="2018-08" db="EMBL/GenBank/DDBJ databases">
        <title>Murine metabolic-syndrome-specific gut microbial biobank.</title>
        <authorList>
            <person name="Liu C."/>
        </authorList>
    </citation>
    <scope>NUCLEOTIDE SEQUENCE [LARGE SCALE GENOMIC DNA]</scope>
    <source>
        <strain evidence="9 10">583</strain>
    </source>
</reference>
<proteinExistence type="inferred from homology"/>
<dbReference type="InterPro" id="IPR011060">
    <property type="entry name" value="RibuloseP-bd_barrel"/>
</dbReference>
<dbReference type="InterPro" id="IPR013785">
    <property type="entry name" value="Aldolase_TIM"/>
</dbReference>
<gene>
    <name evidence="7 9" type="primary">pyrF</name>
    <name evidence="9" type="ORF">D3Z33_05525</name>
</gene>
<protein>
    <recommendedName>
        <fullName evidence="7">Orotidine 5'-phosphate decarboxylase</fullName>
        <ecNumber evidence="7">4.1.1.23</ecNumber>
    </recommendedName>
    <alternativeName>
        <fullName evidence="7">OMP decarboxylase</fullName>
        <shortName evidence="7">OMPDCase</shortName>
        <shortName evidence="7">OMPdecase</shortName>
    </alternativeName>
</protein>
<dbReference type="GO" id="GO:0044205">
    <property type="term" value="P:'de novo' UMP biosynthetic process"/>
    <property type="evidence" value="ECO:0007669"/>
    <property type="project" value="UniProtKB-UniRule"/>
</dbReference>
<dbReference type="FunFam" id="3.20.20.70:FF:000246">
    <property type="entry name" value="Orotidine 5'-phosphate decarboxylase"/>
    <property type="match status" value="1"/>
</dbReference>
<evidence type="ECO:0000259" key="8">
    <source>
        <dbReference type="SMART" id="SM00934"/>
    </source>
</evidence>
<evidence type="ECO:0000256" key="1">
    <source>
        <dbReference type="ARBA" id="ARBA00004861"/>
    </source>
</evidence>
<name>A0A845QX18_9CLOT</name>
<feature type="domain" description="Orotidine 5'-phosphate decarboxylase" evidence="8">
    <location>
        <begin position="15"/>
        <end position="265"/>
    </location>
</feature>
<feature type="active site" description="Proton donor" evidence="7">
    <location>
        <position position="97"/>
    </location>
</feature>
<keyword evidence="5 7" id="KW-0456">Lyase</keyword>
<evidence type="ECO:0000256" key="7">
    <source>
        <dbReference type="HAMAP-Rule" id="MF_01215"/>
    </source>
</evidence>
<organism evidence="9 10">
    <name type="scientific">Senegalia massiliensis</name>
    <dbReference type="NCBI Taxonomy" id="1720316"/>
    <lineage>
        <taxon>Bacteria</taxon>
        <taxon>Bacillati</taxon>
        <taxon>Bacillota</taxon>
        <taxon>Clostridia</taxon>
        <taxon>Eubacteriales</taxon>
        <taxon>Clostridiaceae</taxon>
        <taxon>Senegalia</taxon>
    </lineage>
</organism>
<evidence type="ECO:0000256" key="2">
    <source>
        <dbReference type="ARBA" id="ARBA00008847"/>
    </source>
</evidence>
<evidence type="ECO:0000313" key="9">
    <source>
        <dbReference type="EMBL" id="NBI06319.1"/>
    </source>
</evidence>
<dbReference type="EMBL" id="QXXA01000005">
    <property type="protein sequence ID" value="NBI06319.1"/>
    <property type="molecule type" value="Genomic_DNA"/>
</dbReference>
<dbReference type="SUPFAM" id="SSF51366">
    <property type="entry name" value="Ribulose-phoshate binding barrel"/>
    <property type="match status" value="1"/>
</dbReference>
<dbReference type="SMART" id="SM00934">
    <property type="entry name" value="OMPdecase"/>
    <property type="match status" value="1"/>
</dbReference>
<evidence type="ECO:0000313" key="10">
    <source>
        <dbReference type="Proteomes" id="UP000467132"/>
    </source>
</evidence>
<dbReference type="PANTHER" id="PTHR43375">
    <property type="entry name" value="OROTIDINE 5'-PHOSPHATE DECARBOXYLASE"/>
    <property type="match status" value="1"/>
</dbReference>
<comment type="caution">
    <text evidence="9">The sequence shown here is derived from an EMBL/GenBank/DDBJ whole genome shotgun (WGS) entry which is preliminary data.</text>
</comment>
<dbReference type="HAMAP" id="MF_01215">
    <property type="entry name" value="OMPdecase_type2"/>
    <property type="match status" value="1"/>
</dbReference>
<dbReference type="AlphaFoldDB" id="A0A845QX18"/>
<dbReference type="GO" id="GO:0006207">
    <property type="term" value="P:'de novo' pyrimidine nucleobase biosynthetic process"/>
    <property type="evidence" value="ECO:0007669"/>
    <property type="project" value="InterPro"/>
</dbReference>
<sequence length="283" mass="31757">MIIDKLYKECIEKSPICVGLDTKIEYLPEYLIKSGMSIEEKIFTFNKMIIDNTIDLIACFKVQIAFYEALGIEGLKAYSKTVKYIREKGKIVIGDIKRGDISSTAEAYADAHFSGDFEVDIITVNPYMGYDSISPYEKYMENDDKALFMLIHTSNKSSKDFQELKVDGEKLYMKVAEKCSKWGEDSIGESGFNKIGGVVGLTFPEEFLEIKKKTPNTFFLIPGYGVQGGKGESIKEIFKDGICGVINSSRGIITAHKGKSEDENFVKYTRESVLSMKEDLIVG</sequence>
<keyword evidence="10" id="KW-1185">Reference proteome</keyword>
<dbReference type="RefSeq" id="WP_160196789.1">
    <property type="nucleotide sequence ID" value="NZ_QXXA01000005.1"/>
</dbReference>
<accession>A0A845QX18</accession>
<evidence type="ECO:0000256" key="5">
    <source>
        <dbReference type="ARBA" id="ARBA00023239"/>
    </source>
</evidence>
<comment type="catalytic activity">
    <reaction evidence="6 7">
        <text>orotidine 5'-phosphate + H(+) = UMP + CO2</text>
        <dbReference type="Rhea" id="RHEA:11596"/>
        <dbReference type="ChEBI" id="CHEBI:15378"/>
        <dbReference type="ChEBI" id="CHEBI:16526"/>
        <dbReference type="ChEBI" id="CHEBI:57538"/>
        <dbReference type="ChEBI" id="CHEBI:57865"/>
        <dbReference type="EC" id="4.1.1.23"/>
    </reaction>
</comment>
<keyword evidence="3 7" id="KW-0210">Decarboxylase</keyword>
<dbReference type="Pfam" id="PF00215">
    <property type="entry name" value="OMPdecase"/>
    <property type="match status" value="1"/>
</dbReference>
<dbReference type="NCBIfam" id="TIGR02127">
    <property type="entry name" value="pyrF_sub2"/>
    <property type="match status" value="1"/>
</dbReference>
<dbReference type="UniPathway" id="UPA00070">
    <property type="reaction ID" value="UER00120"/>
</dbReference>
<evidence type="ECO:0000256" key="3">
    <source>
        <dbReference type="ARBA" id="ARBA00022793"/>
    </source>
</evidence>
<dbReference type="Proteomes" id="UP000467132">
    <property type="component" value="Unassembled WGS sequence"/>
</dbReference>
<keyword evidence="4 7" id="KW-0665">Pyrimidine biosynthesis</keyword>
<dbReference type="Gene3D" id="3.20.20.70">
    <property type="entry name" value="Aldolase class I"/>
    <property type="match status" value="1"/>
</dbReference>
<evidence type="ECO:0000256" key="6">
    <source>
        <dbReference type="ARBA" id="ARBA00049157"/>
    </source>
</evidence>
<dbReference type="CDD" id="cd04725">
    <property type="entry name" value="OMP_decarboxylase_like"/>
    <property type="match status" value="1"/>
</dbReference>